<organism evidence="2 3">
    <name type="scientific">Leptolyngbya subtilissima DQ-A4</name>
    <dbReference type="NCBI Taxonomy" id="2933933"/>
    <lineage>
        <taxon>Bacteria</taxon>
        <taxon>Bacillati</taxon>
        <taxon>Cyanobacteriota</taxon>
        <taxon>Cyanophyceae</taxon>
        <taxon>Leptolyngbyales</taxon>
        <taxon>Leptolyngbyaceae</taxon>
        <taxon>Leptolyngbya group</taxon>
        <taxon>Leptolyngbya</taxon>
    </lineage>
</organism>
<dbReference type="RefSeq" id="WP_190704269.1">
    <property type="nucleotide sequence ID" value="NZ_JAMPKX010000007.1"/>
</dbReference>
<evidence type="ECO:0000313" key="3">
    <source>
        <dbReference type="Proteomes" id="UP001482513"/>
    </source>
</evidence>
<dbReference type="CDD" id="cd02440">
    <property type="entry name" value="AdoMet_MTases"/>
    <property type="match status" value="1"/>
</dbReference>
<accession>A0ABV0K786</accession>
<dbReference type="InterPro" id="IPR029063">
    <property type="entry name" value="SAM-dependent_MTases_sf"/>
</dbReference>
<dbReference type="InterPro" id="IPR013216">
    <property type="entry name" value="Methyltransf_11"/>
</dbReference>
<keyword evidence="3" id="KW-1185">Reference proteome</keyword>
<keyword evidence="2" id="KW-0489">Methyltransferase</keyword>
<dbReference type="Pfam" id="PF08241">
    <property type="entry name" value="Methyltransf_11"/>
    <property type="match status" value="1"/>
</dbReference>
<comment type="caution">
    <text evidence="2">The sequence shown here is derived from an EMBL/GenBank/DDBJ whole genome shotgun (WGS) entry which is preliminary data.</text>
</comment>
<sequence length="213" mass="24717">MYSDPVQKEYAHLAPWYDRRWSFYVDATIQETMHRLDLNSHERILDLGCGTGTLIQRLLHLAPEIEIVGLDPSAEMLCVARQKLPKSVELRVGSADNIPFPNESFDWVISTNAFHYFRHPYQAIQDIKRVLKPNGHLVITDWCDDYLTCRICDIFLRLFNRAYSRTYGTSECQRMLQNEGLAEVSIEKYKIDWLWGMMTATAVKKAIATQQPS</sequence>
<evidence type="ECO:0000259" key="1">
    <source>
        <dbReference type="Pfam" id="PF08241"/>
    </source>
</evidence>
<dbReference type="Proteomes" id="UP001482513">
    <property type="component" value="Unassembled WGS sequence"/>
</dbReference>
<protein>
    <submittedName>
        <fullName evidence="2">Class I SAM-dependent methyltransferase</fullName>
    </submittedName>
</protein>
<dbReference type="GO" id="GO:0032259">
    <property type="term" value="P:methylation"/>
    <property type="evidence" value="ECO:0007669"/>
    <property type="project" value="UniProtKB-KW"/>
</dbReference>
<gene>
    <name evidence="2" type="ORF">NC992_16640</name>
</gene>
<dbReference type="EMBL" id="JAMPKX010000007">
    <property type="protein sequence ID" value="MEP0948514.1"/>
    <property type="molecule type" value="Genomic_DNA"/>
</dbReference>
<evidence type="ECO:0000313" key="2">
    <source>
        <dbReference type="EMBL" id="MEP0948514.1"/>
    </source>
</evidence>
<proteinExistence type="predicted"/>
<name>A0ABV0K786_9CYAN</name>
<feature type="domain" description="Methyltransferase type 11" evidence="1">
    <location>
        <begin position="45"/>
        <end position="139"/>
    </location>
</feature>
<keyword evidence="2" id="KW-0808">Transferase</keyword>
<dbReference type="GO" id="GO:0008168">
    <property type="term" value="F:methyltransferase activity"/>
    <property type="evidence" value="ECO:0007669"/>
    <property type="project" value="UniProtKB-KW"/>
</dbReference>
<dbReference type="Gene3D" id="3.40.50.150">
    <property type="entry name" value="Vaccinia Virus protein VP39"/>
    <property type="match status" value="1"/>
</dbReference>
<dbReference type="SUPFAM" id="SSF53335">
    <property type="entry name" value="S-adenosyl-L-methionine-dependent methyltransferases"/>
    <property type="match status" value="1"/>
</dbReference>
<reference evidence="2 3" key="1">
    <citation type="submission" date="2022-04" db="EMBL/GenBank/DDBJ databases">
        <title>Positive selection, recombination, and allopatry shape intraspecific diversity of widespread and dominant cyanobacteria.</title>
        <authorList>
            <person name="Wei J."/>
            <person name="Shu W."/>
            <person name="Hu C."/>
        </authorList>
    </citation>
    <scope>NUCLEOTIDE SEQUENCE [LARGE SCALE GENOMIC DNA]</scope>
    <source>
        <strain evidence="2 3">DQ-A4</strain>
    </source>
</reference>
<dbReference type="InterPro" id="IPR050508">
    <property type="entry name" value="Methyltransf_Superfamily"/>
</dbReference>
<dbReference type="PANTHER" id="PTHR42912">
    <property type="entry name" value="METHYLTRANSFERASE"/>
    <property type="match status" value="1"/>
</dbReference>